<evidence type="ECO:0000259" key="1">
    <source>
        <dbReference type="PROSITE" id="PS50404"/>
    </source>
</evidence>
<accession>A0A2B4RD34</accession>
<dbReference type="Pfam" id="PF14497">
    <property type="entry name" value="GST_C_3"/>
    <property type="match status" value="1"/>
</dbReference>
<dbReference type="SUPFAM" id="SSF52833">
    <property type="entry name" value="Thioredoxin-like"/>
    <property type="match status" value="1"/>
</dbReference>
<dbReference type="AlphaFoldDB" id="A0A2B4RD34"/>
<dbReference type="SFLD" id="SFLDS00019">
    <property type="entry name" value="Glutathione_Transferase_(cytos"/>
    <property type="match status" value="1"/>
</dbReference>
<dbReference type="GO" id="GO:0006749">
    <property type="term" value="P:glutathione metabolic process"/>
    <property type="evidence" value="ECO:0007669"/>
    <property type="project" value="TreeGrafter"/>
</dbReference>
<proteinExistence type="predicted"/>
<dbReference type="STRING" id="50429.A0A2B4RD34"/>
<dbReference type="InterPro" id="IPR036282">
    <property type="entry name" value="Glutathione-S-Trfase_C_sf"/>
</dbReference>
<gene>
    <name evidence="3" type="ORF">AWC38_SpisGene19473</name>
</gene>
<dbReference type="Pfam" id="PF02798">
    <property type="entry name" value="GST_N"/>
    <property type="match status" value="1"/>
</dbReference>
<evidence type="ECO:0000313" key="3">
    <source>
        <dbReference type="EMBL" id="PFX16274.1"/>
    </source>
</evidence>
<dbReference type="FunFam" id="1.20.1050.10:FF:000030">
    <property type="entry name" value="Glutathione S-transferase S1"/>
    <property type="match status" value="1"/>
</dbReference>
<dbReference type="InterPro" id="IPR004045">
    <property type="entry name" value="Glutathione_S-Trfase_N"/>
</dbReference>
<dbReference type="PROSITE" id="PS50404">
    <property type="entry name" value="GST_NTER"/>
    <property type="match status" value="1"/>
</dbReference>
<dbReference type="OrthoDB" id="414243at2759"/>
<dbReference type="SFLD" id="SFLDG01205">
    <property type="entry name" value="AMPS.1"/>
    <property type="match status" value="1"/>
</dbReference>
<dbReference type="Proteomes" id="UP000225706">
    <property type="component" value="Unassembled WGS sequence"/>
</dbReference>
<reference evidence="4" key="1">
    <citation type="journal article" date="2017" name="bioRxiv">
        <title>Comparative analysis of the genomes of Stylophora pistillata and Acropora digitifera provides evidence for extensive differences between species of corals.</title>
        <authorList>
            <person name="Voolstra C.R."/>
            <person name="Li Y."/>
            <person name="Liew Y.J."/>
            <person name="Baumgarten S."/>
            <person name="Zoccola D."/>
            <person name="Flot J.-F."/>
            <person name="Tambutte S."/>
            <person name="Allemand D."/>
            <person name="Aranda M."/>
        </authorList>
    </citation>
    <scope>NUCLEOTIDE SEQUENCE [LARGE SCALE GENOMIC DNA]</scope>
</reference>
<dbReference type="PANTHER" id="PTHR11571:SF150">
    <property type="entry name" value="GLUTATHIONE S-TRANSFERASE"/>
    <property type="match status" value="1"/>
</dbReference>
<dbReference type="InterPro" id="IPR036249">
    <property type="entry name" value="Thioredoxin-like_sf"/>
</dbReference>
<dbReference type="Gene3D" id="3.40.30.10">
    <property type="entry name" value="Glutaredoxin"/>
    <property type="match status" value="1"/>
</dbReference>
<evidence type="ECO:0000313" key="4">
    <source>
        <dbReference type="Proteomes" id="UP000225706"/>
    </source>
</evidence>
<organism evidence="3 4">
    <name type="scientific">Stylophora pistillata</name>
    <name type="common">Smooth cauliflower coral</name>
    <dbReference type="NCBI Taxonomy" id="50429"/>
    <lineage>
        <taxon>Eukaryota</taxon>
        <taxon>Metazoa</taxon>
        <taxon>Cnidaria</taxon>
        <taxon>Anthozoa</taxon>
        <taxon>Hexacorallia</taxon>
        <taxon>Scleractinia</taxon>
        <taxon>Astrocoeniina</taxon>
        <taxon>Pocilloporidae</taxon>
        <taxon>Stylophora</taxon>
    </lineage>
</organism>
<dbReference type="SFLD" id="SFLDG00363">
    <property type="entry name" value="AMPS_(cytGST):_Alpha-__Mu-__Pi"/>
    <property type="match status" value="1"/>
</dbReference>
<dbReference type="GO" id="GO:0004364">
    <property type="term" value="F:glutathione transferase activity"/>
    <property type="evidence" value="ECO:0007669"/>
    <property type="project" value="TreeGrafter"/>
</dbReference>
<feature type="domain" description="GST C-terminal" evidence="2">
    <location>
        <begin position="92"/>
        <end position="221"/>
    </location>
</feature>
<sequence length="221" mass="25296">MSQRSYKLTYFKARGRGEFIRLAFLIAGVEFEDFCIDFHEEWPAFKATGKCPFNQLPILEIKEDANSEPIMLSQSLAILRYLANEFGLAPDSNLDKARADAIVDAVMDIRAKKRDIHFESDPAAKEKLTKDFQESQLPSALKNLQKLFEANEGGQGYFVGKKLSYADISFFNFLNSWVAKDKVKGYPVELENFPKLRGLYERVRDIPAVKKRLETRPDTVL</sequence>
<name>A0A2B4RD34_STYPI</name>
<dbReference type="EMBL" id="LSMT01000560">
    <property type="protein sequence ID" value="PFX16274.1"/>
    <property type="molecule type" value="Genomic_DNA"/>
</dbReference>
<dbReference type="InterPro" id="IPR010987">
    <property type="entry name" value="Glutathione-S-Trfase_C-like"/>
</dbReference>
<dbReference type="CDD" id="cd03039">
    <property type="entry name" value="GST_N_Sigma_like"/>
    <property type="match status" value="1"/>
</dbReference>
<dbReference type="SUPFAM" id="SSF47616">
    <property type="entry name" value="GST C-terminal domain-like"/>
    <property type="match status" value="1"/>
</dbReference>
<comment type="caution">
    <text evidence="3">The sequence shown here is derived from an EMBL/GenBank/DDBJ whole genome shotgun (WGS) entry which is preliminary data.</text>
</comment>
<dbReference type="InterPro" id="IPR050213">
    <property type="entry name" value="GST_superfamily"/>
</dbReference>
<dbReference type="CDD" id="cd03192">
    <property type="entry name" value="GST_C_Sigma_like"/>
    <property type="match status" value="1"/>
</dbReference>
<dbReference type="PANTHER" id="PTHR11571">
    <property type="entry name" value="GLUTATHIONE S-TRANSFERASE"/>
    <property type="match status" value="1"/>
</dbReference>
<dbReference type="PROSITE" id="PS50405">
    <property type="entry name" value="GST_CTER"/>
    <property type="match status" value="1"/>
</dbReference>
<dbReference type="InterPro" id="IPR040079">
    <property type="entry name" value="Glutathione_S-Trfase"/>
</dbReference>
<evidence type="ECO:0000259" key="2">
    <source>
        <dbReference type="PROSITE" id="PS50405"/>
    </source>
</evidence>
<dbReference type="Gene3D" id="1.20.1050.10">
    <property type="match status" value="1"/>
</dbReference>
<feature type="domain" description="GST N-terminal" evidence="1">
    <location>
        <begin position="4"/>
        <end position="90"/>
    </location>
</feature>
<protein>
    <submittedName>
        <fullName evidence="3">S-crystallin SL11</fullName>
    </submittedName>
</protein>
<keyword evidence="4" id="KW-1185">Reference proteome</keyword>
<dbReference type="InterPro" id="IPR004046">
    <property type="entry name" value="GST_C"/>
</dbReference>